<proteinExistence type="predicted"/>
<evidence type="ECO:0000313" key="2">
    <source>
        <dbReference type="EMBL" id="MDN4015301.1"/>
    </source>
</evidence>
<dbReference type="InterPro" id="IPR027417">
    <property type="entry name" value="P-loop_NTPase"/>
</dbReference>
<dbReference type="GO" id="GO:0005524">
    <property type="term" value="F:ATP binding"/>
    <property type="evidence" value="ECO:0007669"/>
    <property type="project" value="InterPro"/>
</dbReference>
<dbReference type="Gene3D" id="3.40.50.10810">
    <property type="entry name" value="Tandem AAA-ATPase domain"/>
    <property type="match status" value="1"/>
</dbReference>
<dbReference type="Pfam" id="PF00176">
    <property type="entry name" value="SNF2-rel_dom"/>
    <property type="match status" value="1"/>
</dbReference>
<dbReference type="EMBL" id="JAUHGV010000266">
    <property type="protein sequence ID" value="MDN4015301.1"/>
    <property type="molecule type" value="Genomic_DNA"/>
</dbReference>
<protein>
    <submittedName>
        <fullName evidence="2">SNF2-related protein</fullName>
    </submittedName>
</protein>
<dbReference type="InterPro" id="IPR038718">
    <property type="entry name" value="SNF2-like_sf"/>
</dbReference>
<organism evidence="2 3">
    <name type="scientific">Chryseobacterium gambrini</name>
    <dbReference type="NCBI Taxonomy" id="373672"/>
    <lineage>
        <taxon>Bacteria</taxon>
        <taxon>Pseudomonadati</taxon>
        <taxon>Bacteroidota</taxon>
        <taxon>Flavobacteriia</taxon>
        <taxon>Flavobacteriales</taxon>
        <taxon>Weeksellaceae</taxon>
        <taxon>Chryseobacterium group</taxon>
        <taxon>Chryseobacterium</taxon>
    </lineage>
</organism>
<dbReference type="AlphaFoldDB" id="A0AAJ1VMJ1"/>
<accession>A0AAJ1VMJ1</accession>
<feature type="non-terminal residue" evidence="2">
    <location>
        <position position="1"/>
    </location>
</feature>
<name>A0AAJ1VMJ1_9FLAO</name>
<dbReference type="InterPro" id="IPR000330">
    <property type="entry name" value="SNF2_N"/>
</dbReference>
<gene>
    <name evidence="2" type="ORF">QX233_22895</name>
</gene>
<sequence length="83" mass="9065">TYSIADAKNRQTAFEQQTDIVLTNHDGVKQIAANPSLLSGFNTVVVDESTAFKNRNSQRSKALAKIVNTMKDRVILTGTPNSN</sequence>
<evidence type="ECO:0000259" key="1">
    <source>
        <dbReference type="Pfam" id="PF00176"/>
    </source>
</evidence>
<feature type="domain" description="SNF2 N-terminal" evidence="1">
    <location>
        <begin position="10"/>
        <end position="83"/>
    </location>
</feature>
<feature type="non-terminal residue" evidence="2">
    <location>
        <position position="83"/>
    </location>
</feature>
<evidence type="ECO:0000313" key="3">
    <source>
        <dbReference type="Proteomes" id="UP001225933"/>
    </source>
</evidence>
<dbReference type="Proteomes" id="UP001225933">
    <property type="component" value="Unassembled WGS sequence"/>
</dbReference>
<dbReference type="SUPFAM" id="SSF52540">
    <property type="entry name" value="P-loop containing nucleoside triphosphate hydrolases"/>
    <property type="match status" value="1"/>
</dbReference>
<dbReference type="RefSeq" id="WP_290343823.1">
    <property type="nucleotide sequence ID" value="NZ_JAUHGV010000266.1"/>
</dbReference>
<reference evidence="2" key="1">
    <citation type="submission" date="2023-06" db="EMBL/GenBank/DDBJ databases">
        <title>Two Chryseobacterium gambrini strains from China.</title>
        <authorList>
            <person name="Zeng J."/>
            <person name="Wu Y."/>
        </authorList>
    </citation>
    <scope>NUCLEOTIDE SEQUENCE</scope>
    <source>
        <strain evidence="2">SQ219</strain>
    </source>
</reference>
<comment type="caution">
    <text evidence="2">The sequence shown here is derived from an EMBL/GenBank/DDBJ whole genome shotgun (WGS) entry which is preliminary data.</text>
</comment>